<name>A0A849KRZ9_9RHOB</name>
<dbReference type="RefSeq" id="WP_171322798.1">
    <property type="nucleotide sequence ID" value="NZ_JABFBC010000001.1"/>
</dbReference>
<dbReference type="EMBL" id="JABFBC010000001">
    <property type="protein sequence ID" value="NNU79649.1"/>
    <property type="molecule type" value="Genomic_DNA"/>
</dbReference>
<keyword evidence="8" id="KW-0132">Cell division</keyword>
<feature type="transmembrane region" description="Helical" evidence="6">
    <location>
        <begin position="258"/>
        <end position="278"/>
    </location>
</feature>
<keyword evidence="4 6" id="KW-1133">Transmembrane helix</keyword>
<feature type="domain" description="ABC3 transporter permease C-terminal" evidence="7">
    <location>
        <begin position="173"/>
        <end position="279"/>
    </location>
</feature>
<dbReference type="AlphaFoldDB" id="A0A849KRZ9"/>
<evidence type="ECO:0000259" key="7">
    <source>
        <dbReference type="Pfam" id="PF02687"/>
    </source>
</evidence>
<evidence type="ECO:0000256" key="3">
    <source>
        <dbReference type="ARBA" id="ARBA00022692"/>
    </source>
</evidence>
<sequence>MLSLLRGDRSADDTVPPSGVTGHLTILAAAAMALLTVFALSGAMSAGRIAQNWAGAMGAQATLELPGTPDERAEQAERARLILGQTPGVSTVRSLTPDEIRDLLSPWIGDPSLLADEDLPLLLAIEEGPDLDRQALALRLEGELPQAILHRHDDWAARIAMAAERLRWLALGFAALALGVTAVVVTLAARASLAMHGRMIETLRLLGARDSYIARAFVRRFTLRALAGAALGTVLAVLLIFALGSGVAPLDVLRPQGAGWLAVALVPLFAALLAFFATRRAAFRVLLRIR</sequence>
<dbReference type="GO" id="GO:0051301">
    <property type="term" value="P:cell division"/>
    <property type="evidence" value="ECO:0007669"/>
    <property type="project" value="UniProtKB-KW"/>
</dbReference>
<comment type="subcellular location">
    <subcellularLocation>
        <location evidence="1">Cell membrane</location>
        <topology evidence="1">Multi-pass membrane protein</topology>
    </subcellularLocation>
</comment>
<dbReference type="InterPro" id="IPR004513">
    <property type="entry name" value="FtsX"/>
</dbReference>
<keyword evidence="3 6" id="KW-0812">Transmembrane</keyword>
<dbReference type="Proteomes" id="UP000572377">
    <property type="component" value="Unassembled WGS sequence"/>
</dbReference>
<protein>
    <submittedName>
        <fullName evidence="8">Cell division protein FtsX</fullName>
    </submittedName>
</protein>
<proteinExistence type="predicted"/>
<keyword evidence="9" id="KW-1185">Reference proteome</keyword>
<keyword evidence="5 6" id="KW-0472">Membrane</keyword>
<keyword evidence="2" id="KW-1003">Cell membrane</keyword>
<dbReference type="GO" id="GO:0032153">
    <property type="term" value="C:cell division site"/>
    <property type="evidence" value="ECO:0007669"/>
    <property type="project" value="TreeGrafter"/>
</dbReference>
<dbReference type="PANTHER" id="PTHR47755">
    <property type="entry name" value="CELL DIVISION PROTEIN FTSX"/>
    <property type="match status" value="1"/>
</dbReference>
<dbReference type="PANTHER" id="PTHR47755:SF1">
    <property type="entry name" value="CELL DIVISION PROTEIN FTSX"/>
    <property type="match status" value="1"/>
</dbReference>
<reference evidence="8 9" key="1">
    <citation type="submission" date="2020-05" db="EMBL/GenBank/DDBJ databases">
        <title>Gimesia benthica sp. nov., a novel planctomycete isolated from a deep-sea water sample of the Northwest Indian Ocean.</title>
        <authorList>
            <person name="Wang J."/>
            <person name="Ruan C."/>
            <person name="Song L."/>
            <person name="Zhu Y."/>
            <person name="Li A."/>
            <person name="Zheng X."/>
            <person name="Wang L."/>
            <person name="Lu Z."/>
            <person name="Huang Y."/>
            <person name="Du W."/>
            <person name="Zhou Y."/>
            <person name="Huang L."/>
            <person name="Dai X."/>
        </authorList>
    </citation>
    <scope>NUCLEOTIDE SEQUENCE [LARGE SCALE GENOMIC DNA]</scope>
    <source>
        <strain evidence="8 9">YYQ-30</strain>
    </source>
</reference>
<evidence type="ECO:0000256" key="2">
    <source>
        <dbReference type="ARBA" id="ARBA00022475"/>
    </source>
</evidence>
<evidence type="ECO:0000256" key="6">
    <source>
        <dbReference type="SAM" id="Phobius"/>
    </source>
</evidence>
<evidence type="ECO:0000256" key="4">
    <source>
        <dbReference type="ARBA" id="ARBA00022989"/>
    </source>
</evidence>
<feature type="transmembrane region" description="Helical" evidence="6">
    <location>
        <begin position="20"/>
        <end position="40"/>
    </location>
</feature>
<evidence type="ECO:0000313" key="8">
    <source>
        <dbReference type="EMBL" id="NNU79649.1"/>
    </source>
</evidence>
<feature type="transmembrane region" description="Helical" evidence="6">
    <location>
        <begin position="225"/>
        <end position="246"/>
    </location>
</feature>
<accession>A0A849KRZ9</accession>
<dbReference type="GO" id="GO:0005886">
    <property type="term" value="C:plasma membrane"/>
    <property type="evidence" value="ECO:0007669"/>
    <property type="project" value="UniProtKB-SubCell"/>
</dbReference>
<evidence type="ECO:0000313" key="9">
    <source>
        <dbReference type="Proteomes" id="UP000572377"/>
    </source>
</evidence>
<organism evidence="8 9">
    <name type="scientific">Halovulum dunhuangense</name>
    <dbReference type="NCBI Taxonomy" id="1505036"/>
    <lineage>
        <taxon>Bacteria</taxon>
        <taxon>Pseudomonadati</taxon>
        <taxon>Pseudomonadota</taxon>
        <taxon>Alphaproteobacteria</taxon>
        <taxon>Rhodobacterales</taxon>
        <taxon>Paracoccaceae</taxon>
        <taxon>Halovulum</taxon>
    </lineage>
</organism>
<feature type="transmembrane region" description="Helical" evidence="6">
    <location>
        <begin position="168"/>
        <end position="189"/>
    </location>
</feature>
<keyword evidence="8" id="KW-0131">Cell cycle</keyword>
<comment type="caution">
    <text evidence="8">The sequence shown here is derived from an EMBL/GenBank/DDBJ whole genome shotgun (WGS) entry which is preliminary data.</text>
</comment>
<gene>
    <name evidence="8" type="ORF">HMH01_04265</name>
</gene>
<dbReference type="InterPro" id="IPR003838">
    <property type="entry name" value="ABC3_permease_C"/>
</dbReference>
<evidence type="ECO:0000256" key="5">
    <source>
        <dbReference type="ARBA" id="ARBA00023136"/>
    </source>
</evidence>
<dbReference type="Pfam" id="PF02687">
    <property type="entry name" value="FtsX"/>
    <property type="match status" value="1"/>
</dbReference>
<evidence type="ECO:0000256" key="1">
    <source>
        <dbReference type="ARBA" id="ARBA00004651"/>
    </source>
</evidence>